<dbReference type="InterPro" id="IPR030659">
    <property type="entry name" value="SecY_CS"/>
</dbReference>
<organism evidence="12 13">
    <name type="scientific">Candidatus Scatoplasma merdavium</name>
    <dbReference type="NCBI Taxonomy" id="2840932"/>
    <lineage>
        <taxon>Bacteria</taxon>
        <taxon>Bacillati</taxon>
        <taxon>Bacillota</taxon>
        <taxon>Bacilli</taxon>
        <taxon>Bacillales</taxon>
        <taxon>Candidatus Scatoplasma</taxon>
    </lineage>
</organism>
<dbReference type="PROSITE" id="PS00755">
    <property type="entry name" value="SECY_1"/>
    <property type="match status" value="1"/>
</dbReference>
<keyword evidence="5 10" id="KW-0653">Protein transport</keyword>
<dbReference type="InterPro" id="IPR002208">
    <property type="entry name" value="SecY/SEC61-alpha"/>
</dbReference>
<dbReference type="InterPro" id="IPR026593">
    <property type="entry name" value="SecY"/>
</dbReference>
<comment type="subunit">
    <text evidence="10">Component of the Sec protein translocase complex. Heterotrimer consisting of SecY, SecE and SecG subunits. The heterotrimers can form oligomers, although 1 heterotrimer is thought to be able to translocate proteins. Interacts with the ribosome. Interacts with SecDF, and other proteins may be involved. Interacts with SecA.</text>
</comment>
<feature type="transmembrane region" description="Helical" evidence="10">
    <location>
        <begin position="56"/>
        <end position="76"/>
    </location>
</feature>
<feature type="transmembrane region" description="Helical" evidence="10">
    <location>
        <begin position="175"/>
        <end position="196"/>
    </location>
</feature>
<dbReference type="GO" id="GO:0006605">
    <property type="term" value="P:protein targeting"/>
    <property type="evidence" value="ECO:0007669"/>
    <property type="project" value="UniProtKB-UniRule"/>
</dbReference>
<keyword evidence="7 10" id="KW-0811">Translocation</keyword>
<gene>
    <name evidence="10 12" type="primary">secY</name>
    <name evidence="12" type="ORF">IAC78_02440</name>
</gene>
<keyword evidence="8 10" id="KW-0472">Membrane</keyword>
<dbReference type="PANTHER" id="PTHR10906">
    <property type="entry name" value="SECY/SEC61-ALPHA FAMILY MEMBER"/>
    <property type="match status" value="1"/>
</dbReference>
<sequence>MKKIAAILHNKDVLNRILFTFAIFLIFRIGSAITIPGVTVSDGSFQSSDILSLMNLLGGGALQQFSLFALGVSPYITSQIIVQLLQTDVLPSLTELTKEGEAGRHKIEMTTRYLTILLGAVQAYGIIVTMQNTQGLTVNDTSFWGYCQVIIIMIAGTMLLMWLGDQITEKGIGNGISMIIFAGIVSALPNQIISAFEEYLGQKILTDDASLILEGTVQLTIYILAFIAIIVFVTFIETSIRKLPVSHSASSQSKTSLAAKSSFLPLKINSASVIPVIFASSLMMAPSIIVSFIGGANPPNWAKQLVNVFNFQTMVQMPGPNGTTWPMPWGLIIYLLLIVGFTFFYANLQINPERMAQNFQESGTYITGLRPGLETQKYISKVLNRITFIGAMALMFIAGLPVVLSLTGAVPQSMSLGGTGMIIVVGVALEVMRQIDGLLAGKNYETKGA</sequence>
<dbReference type="GO" id="GO:0005886">
    <property type="term" value="C:plasma membrane"/>
    <property type="evidence" value="ECO:0007669"/>
    <property type="project" value="UniProtKB-SubCell"/>
</dbReference>
<dbReference type="AlphaFoldDB" id="A0A9D9D6W8"/>
<dbReference type="NCBIfam" id="TIGR00967">
    <property type="entry name" value="3a0501s007"/>
    <property type="match status" value="1"/>
</dbReference>
<feature type="transmembrane region" description="Helical" evidence="10">
    <location>
        <begin position="113"/>
        <end position="131"/>
    </location>
</feature>
<dbReference type="FunFam" id="1.10.3370.10:FF:000001">
    <property type="entry name" value="Preprotein translocase subunit SecY"/>
    <property type="match status" value="1"/>
</dbReference>
<evidence type="ECO:0000256" key="2">
    <source>
        <dbReference type="ARBA" id="ARBA00005751"/>
    </source>
</evidence>
<feature type="transmembrane region" description="Helical" evidence="10">
    <location>
        <begin position="386"/>
        <end position="407"/>
    </location>
</feature>
<protein>
    <recommendedName>
        <fullName evidence="9 10">Protein translocase subunit SecY</fullName>
    </recommendedName>
</protein>
<evidence type="ECO:0000256" key="5">
    <source>
        <dbReference type="ARBA" id="ARBA00022927"/>
    </source>
</evidence>
<dbReference type="Proteomes" id="UP000823629">
    <property type="component" value="Unassembled WGS sequence"/>
</dbReference>
<comment type="function">
    <text evidence="10">The central subunit of the protein translocation channel SecYEG. Consists of two halves formed by TMs 1-5 and 6-10. These two domains form a lateral gate at the front which open onto the bilayer between TMs 2 and 7, and are clamped together by SecE at the back. The channel is closed by both a pore ring composed of hydrophobic SecY resides and a short helix (helix 2A) on the extracellular side of the membrane which forms a plug. The plug probably moves laterally to allow the channel to open. The ring and the pore may move independently.</text>
</comment>
<dbReference type="EMBL" id="JADING010000068">
    <property type="protein sequence ID" value="MBO8414320.1"/>
    <property type="molecule type" value="Genomic_DNA"/>
</dbReference>
<accession>A0A9D9D6W8</accession>
<evidence type="ECO:0000256" key="3">
    <source>
        <dbReference type="ARBA" id="ARBA00022448"/>
    </source>
</evidence>
<evidence type="ECO:0000313" key="12">
    <source>
        <dbReference type="EMBL" id="MBO8414320.1"/>
    </source>
</evidence>
<evidence type="ECO:0000256" key="9">
    <source>
        <dbReference type="ARBA" id="ARBA00039733"/>
    </source>
</evidence>
<reference evidence="12" key="2">
    <citation type="journal article" date="2021" name="PeerJ">
        <title>Extensive microbial diversity within the chicken gut microbiome revealed by metagenomics and culture.</title>
        <authorList>
            <person name="Gilroy R."/>
            <person name="Ravi A."/>
            <person name="Getino M."/>
            <person name="Pursley I."/>
            <person name="Horton D.L."/>
            <person name="Alikhan N.F."/>
            <person name="Baker D."/>
            <person name="Gharbi K."/>
            <person name="Hall N."/>
            <person name="Watson M."/>
            <person name="Adriaenssens E.M."/>
            <person name="Foster-Nyarko E."/>
            <person name="Jarju S."/>
            <person name="Secka A."/>
            <person name="Antonio M."/>
            <person name="Oren A."/>
            <person name="Chaudhuri R.R."/>
            <person name="La Ragione R."/>
            <person name="Hildebrand F."/>
            <person name="Pallen M.J."/>
        </authorList>
    </citation>
    <scope>NUCLEOTIDE SEQUENCE</scope>
    <source>
        <strain evidence="12">1748</strain>
    </source>
</reference>
<dbReference type="Gene3D" id="1.10.3370.10">
    <property type="entry name" value="SecY subunit domain"/>
    <property type="match status" value="1"/>
</dbReference>
<dbReference type="GO" id="GO:0065002">
    <property type="term" value="P:intracellular protein transmembrane transport"/>
    <property type="evidence" value="ECO:0007669"/>
    <property type="project" value="UniProtKB-UniRule"/>
</dbReference>
<dbReference type="InterPro" id="IPR023201">
    <property type="entry name" value="SecY_dom_sf"/>
</dbReference>
<dbReference type="HAMAP" id="MF_01465">
    <property type="entry name" value="SecY"/>
    <property type="match status" value="1"/>
</dbReference>
<evidence type="ECO:0000256" key="10">
    <source>
        <dbReference type="HAMAP-Rule" id="MF_01465"/>
    </source>
</evidence>
<dbReference type="SUPFAM" id="SSF103491">
    <property type="entry name" value="Preprotein translocase SecY subunit"/>
    <property type="match status" value="1"/>
</dbReference>
<reference evidence="12" key="1">
    <citation type="submission" date="2020-10" db="EMBL/GenBank/DDBJ databases">
        <authorList>
            <person name="Gilroy R."/>
        </authorList>
    </citation>
    <scope>NUCLEOTIDE SEQUENCE</scope>
    <source>
        <strain evidence="12">1748</strain>
    </source>
</reference>
<evidence type="ECO:0000313" key="13">
    <source>
        <dbReference type="Proteomes" id="UP000823629"/>
    </source>
</evidence>
<keyword evidence="3 10" id="KW-0813">Transport</keyword>
<keyword evidence="10" id="KW-1003">Cell membrane</keyword>
<comment type="caution">
    <text evidence="12">The sequence shown here is derived from an EMBL/GenBank/DDBJ whole genome shotgun (WGS) entry which is preliminary data.</text>
</comment>
<comment type="subcellular location">
    <subcellularLocation>
        <location evidence="10">Cell membrane</location>
        <topology evidence="10">Multi-pass membrane protein</topology>
    </subcellularLocation>
    <subcellularLocation>
        <location evidence="1">Membrane</location>
        <topology evidence="1">Multi-pass membrane protein</topology>
    </subcellularLocation>
</comment>
<evidence type="ECO:0000256" key="11">
    <source>
        <dbReference type="RuleBase" id="RU004349"/>
    </source>
</evidence>
<name>A0A9D9D6W8_9BACL</name>
<evidence type="ECO:0000256" key="4">
    <source>
        <dbReference type="ARBA" id="ARBA00022692"/>
    </source>
</evidence>
<dbReference type="Pfam" id="PF00344">
    <property type="entry name" value="SecY"/>
    <property type="match status" value="1"/>
</dbReference>
<dbReference type="GO" id="GO:0043952">
    <property type="term" value="P:protein transport by the Sec complex"/>
    <property type="evidence" value="ECO:0007669"/>
    <property type="project" value="UniProtKB-UniRule"/>
</dbReference>
<feature type="transmembrane region" description="Helical" evidence="10">
    <location>
        <begin position="327"/>
        <end position="348"/>
    </location>
</feature>
<dbReference type="PIRSF" id="PIRSF004557">
    <property type="entry name" value="SecY"/>
    <property type="match status" value="1"/>
</dbReference>
<evidence type="ECO:0000256" key="7">
    <source>
        <dbReference type="ARBA" id="ARBA00023010"/>
    </source>
</evidence>
<keyword evidence="6 10" id="KW-1133">Transmembrane helix</keyword>
<evidence type="ECO:0000256" key="1">
    <source>
        <dbReference type="ARBA" id="ARBA00004141"/>
    </source>
</evidence>
<evidence type="ECO:0000256" key="6">
    <source>
        <dbReference type="ARBA" id="ARBA00022989"/>
    </source>
</evidence>
<keyword evidence="4 10" id="KW-0812">Transmembrane</keyword>
<comment type="caution">
    <text evidence="10">Lacks conserved residue(s) required for the propagation of feature annotation.</text>
</comment>
<evidence type="ECO:0000256" key="8">
    <source>
        <dbReference type="ARBA" id="ARBA00023136"/>
    </source>
</evidence>
<proteinExistence type="inferred from homology"/>
<feature type="transmembrane region" description="Helical" evidence="10">
    <location>
        <begin position="216"/>
        <end position="236"/>
    </location>
</feature>
<feature type="transmembrane region" description="Helical" evidence="10">
    <location>
        <begin position="413"/>
        <end position="432"/>
    </location>
</feature>
<feature type="transmembrane region" description="Helical" evidence="10">
    <location>
        <begin position="273"/>
        <end position="293"/>
    </location>
</feature>
<feature type="transmembrane region" description="Helical" evidence="10">
    <location>
        <begin position="143"/>
        <end position="163"/>
    </location>
</feature>
<dbReference type="PRINTS" id="PR00303">
    <property type="entry name" value="SECYTRNLCASE"/>
</dbReference>
<comment type="similarity">
    <text evidence="2 10 11">Belongs to the SecY/SEC61-alpha family.</text>
</comment>